<dbReference type="AlphaFoldDB" id="A0A367KNA9"/>
<keyword evidence="2" id="KW-1185">Reference proteome</keyword>
<accession>A0A367KNA9</accession>
<dbReference type="Proteomes" id="UP000253551">
    <property type="component" value="Unassembled WGS sequence"/>
</dbReference>
<dbReference type="EMBL" id="PJQM01000937">
    <property type="protein sequence ID" value="RCI03668.1"/>
    <property type="molecule type" value="Genomic_DNA"/>
</dbReference>
<comment type="caution">
    <text evidence="1">The sequence shown here is derived from an EMBL/GenBank/DDBJ whole genome shotgun (WGS) entry which is preliminary data.</text>
</comment>
<evidence type="ECO:0000313" key="2">
    <source>
        <dbReference type="Proteomes" id="UP000253551"/>
    </source>
</evidence>
<evidence type="ECO:0000313" key="1">
    <source>
        <dbReference type="EMBL" id="RCI03668.1"/>
    </source>
</evidence>
<sequence length="122" mass="13973">MSYTCASQVQIRHLFSVLEFDRGIWLRLLHQKISCRFTLHHTIPTILPRPSVPSVIKKPSRSHILFTRVLRNSSFGITVGTNISIRLSIFLQLDQALFGLYLDSPLFLFHALDKPSPFQVLA</sequence>
<dbReference type="OrthoDB" id="2290347at2759"/>
<gene>
    <name evidence="1" type="ORF">CU098_010232</name>
</gene>
<protein>
    <submittedName>
        <fullName evidence="1">Uncharacterized protein</fullName>
    </submittedName>
</protein>
<name>A0A367KNA9_RHIST</name>
<reference evidence="1 2" key="1">
    <citation type="journal article" date="2018" name="G3 (Bethesda)">
        <title>Phylogenetic and Phylogenomic Definition of Rhizopus Species.</title>
        <authorList>
            <person name="Gryganskyi A.P."/>
            <person name="Golan J."/>
            <person name="Dolatabadi S."/>
            <person name="Mondo S."/>
            <person name="Robb S."/>
            <person name="Idnurm A."/>
            <person name="Muszewska A."/>
            <person name="Steczkiewicz K."/>
            <person name="Masonjones S."/>
            <person name="Liao H.L."/>
            <person name="Gajdeczka M.T."/>
            <person name="Anike F."/>
            <person name="Vuek A."/>
            <person name="Anishchenko I.M."/>
            <person name="Voigt K."/>
            <person name="de Hoog G.S."/>
            <person name="Smith M.E."/>
            <person name="Heitman J."/>
            <person name="Vilgalys R."/>
            <person name="Stajich J.E."/>
        </authorList>
    </citation>
    <scope>NUCLEOTIDE SEQUENCE [LARGE SCALE GENOMIC DNA]</scope>
    <source>
        <strain evidence="1 2">LSU 92-RS-03</strain>
    </source>
</reference>
<proteinExistence type="predicted"/>
<organism evidence="1 2">
    <name type="scientific">Rhizopus stolonifer</name>
    <name type="common">Rhizopus nigricans</name>
    <dbReference type="NCBI Taxonomy" id="4846"/>
    <lineage>
        <taxon>Eukaryota</taxon>
        <taxon>Fungi</taxon>
        <taxon>Fungi incertae sedis</taxon>
        <taxon>Mucoromycota</taxon>
        <taxon>Mucoromycotina</taxon>
        <taxon>Mucoromycetes</taxon>
        <taxon>Mucorales</taxon>
        <taxon>Mucorineae</taxon>
        <taxon>Rhizopodaceae</taxon>
        <taxon>Rhizopus</taxon>
    </lineage>
</organism>